<accession>A0A918U367</accession>
<name>A0A918U367_9ACTN</name>
<dbReference type="Proteomes" id="UP000645555">
    <property type="component" value="Unassembled WGS sequence"/>
</dbReference>
<sequence length="72" mass="7416">MAAHITLRNVDHAQRVLFGSPLGTGLCACRQLCSREASVGAAGGTRYAVVTIPARVAHEVGTGSLRAAVVRS</sequence>
<reference evidence="1" key="1">
    <citation type="journal article" date="2014" name="Int. J. Syst. Evol. Microbiol.">
        <title>Complete genome sequence of Corynebacterium casei LMG S-19264T (=DSM 44701T), isolated from a smear-ripened cheese.</title>
        <authorList>
            <consortium name="US DOE Joint Genome Institute (JGI-PGF)"/>
            <person name="Walter F."/>
            <person name="Albersmeier A."/>
            <person name="Kalinowski J."/>
            <person name="Ruckert C."/>
        </authorList>
    </citation>
    <scope>NUCLEOTIDE SEQUENCE</scope>
    <source>
        <strain evidence="1">JCM 4956</strain>
    </source>
</reference>
<dbReference type="AlphaFoldDB" id="A0A918U367"/>
<evidence type="ECO:0000313" key="2">
    <source>
        <dbReference type="Proteomes" id="UP000645555"/>
    </source>
</evidence>
<keyword evidence="2" id="KW-1185">Reference proteome</keyword>
<evidence type="ECO:0000313" key="1">
    <source>
        <dbReference type="EMBL" id="GGX86828.1"/>
    </source>
</evidence>
<gene>
    <name evidence="1" type="ORF">GCM10010515_62750</name>
</gene>
<dbReference type="EMBL" id="BMWD01000028">
    <property type="protein sequence ID" value="GGX86828.1"/>
    <property type="molecule type" value="Genomic_DNA"/>
</dbReference>
<reference evidence="1" key="2">
    <citation type="submission" date="2020-09" db="EMBL/GenBank/DDBJ databases">
        <authorList>
            <person name="Sun Q."/>
            <person name="Ohkuma M."/>
        </authorList>
    </citation>
    <scope>NUCLEOTIDE SEQUENCE</scope>
    <source>
        <strain evidence="1">JCM 4956</strain>
    </source>
</reference>
<organism evidence="1 2">
    <name type="scientific">Streptomyces fructofermentans</name>
    <dbReference type="NCBI Taxonomy" id="152141"/>
    <lineage>
        <taxon>Bacteria</taxon>
        <taxon>Bacillati</taxon>
        <taxon>Actinomycetota</taxon>
        <taxon>Actinomycetes</taxon>
        <taxon>Kitasatosporales</taxon>
        <taxon>Streptomycetaceae</taxon>
        <taxon>Streptomyces</taxon>
    </lineage>
</organism>
<comment type="caution">
    <text evidence="1">The sequence shown here is derived from an EMBL/GenBank/DDBJ whole genome shotgun (WGS) entry which is preliminary data.</text>
</comment>
<proteinExistence type="predicted"/>
<protein>
    <submittedName>
        <fullName evidence="1">Uncharacterized protein</fullName>
    </submittedName>
</protein>